<evidence type="ECO:0000313" key="1">
    <source>
        <dbReference type="EMBL" id="PYF10927.1"/>
    </source>
</evidence>
<protein>
    <submittedName>
        <fullName evidence="1">Uncharacterized protein DUF2478</fullName>
    </submittedName>
</protein>
<evidence type="ECO:0000313" key="2">
    <source>
        <dbReference type="Proteomes" id="UP000247727"/>
    </source>
</evidence>
<keyword evidence="2" id="KW-1185">Reference proteome</keyword>
<dbReference type="OrthoDB" id="5918880at2"/>
<comment type="caution">
    <text evidence="1">The sequence shown here is derived from an EMBL/GenBank/DDBJ whole genome shotgun (WGS) entry which is preliminary data.</text>
</comment>
<reference evidence="1 2" key="1">
    <citation type="submission" date="2018-06" db="EMBL/GenBank/DDBJ databases">
        <title>Genomic Encyclopedia of Type Strains, Phase III (KMG-III): the genomes of soil and plant-associated and newly described type strains.</title>
        <authorList>
            <person name="Whitman W."/>
        </authorList>
    </citation>
    <scope>NUCLEOTIDE SEQUENCE [LARGE SCALE GENOMIC DNA]</scope>
    <source>
        <strain evidence="1 2">JA737</strain>
    </source>
</reference>
<name>A0A318U383_9RHOB</name>
<sequence>MRFPLATILYETTPPDALLRDFARALAAQGRHIGGVVQHRPGLVTDCPCAEMVLMSLASGQSFPVALPLGSGSTGCRLDFGALAQVAQGLLSEIEAGLDLLILNRFGKAEAEGRGFRDVIAAAMERETPVLTALHPRNLPDWIRFTEGAALLLMPDASTLHQWLADGQGVAHAA</sequence>
<dbReference type="Proteomes" id="UP000247727">
    <property type="component" value="Unassembled WGS sequence"/>
</dbReference>
<dbReference type="Pfam" id="PF10649">
    <property type="entry name" value="DUF2478"/>
    <property type="match status" value="1"/>
</dbReference>
<proteinExistence type="predicted"/>
<accession>A0A318U383</accession>
<gene>
    <name evidence="1" type="ORF">C8J30_10320</name>
</gene>
<dbReference type="RefSeq" id="WP_110804744.1">
    <property type="nucleotide sequence ID" value="NZ_QJTK01000003.1"/>
</dbReference>
<dbReference type="InterPro" id="IPR018912">
    <property type="entry name" value="DUF2478"/>
</dbReference>
<dbReference type="AlphaFoldDB" id="A0A318U383"/>
<dbReference type="EMBL" id="QJTK01000003">
    <property type="protein sequence ID" value="PYF10927.1"/>
    <property type="molecule type" value="Genomic_DNA"/>
</dbReference>
<organism evidence="1 2">
    <name type="scientific">Rhodobacter viridis</name>
    <dbReference type="NCBI Taxonomy" id="1054202"/>
    <lineage>
        <taxon>Bacteria</taxon>
        <taxon>Pseudomonadati</taxon>
        <taxon>Pseudomonadota</taxon>
        <taxon>Alphaproteobacteria</taxon>
        <taxon>Rhodobacterales</taxon>
        <taxon>Rhodobacter group</taxon>
        <taxon>Rhodobacter</taxon>
    </lineage>
</organism>